<evidence type="ECO:0000256" key="2">
    <source>
        <dbReference type="SAM" id="Phobius"/>
    </source>
</evidence>
<dbReference type="Gene3D" id="3.30.365.10">
    <property type="entry name" value="Aldehyde oxidase/xanthine dehydrogenase, molybdopterin binding domain"/>
    <property type="match status" value="1"/>
</dbReference>
<dbReference type="PANTHER" id="PTHR47495:SF2">
    <property type="entry name" value="ALDEHYDE DEHYDROGENASE"/>
    <property type="match status" value="1"/>
</dbReference>
<dbReference type="InterPro" id="IPR046867">
    <property type="entry name" value="AldOxase/xan_DH_MoCoBD2"/>
</dbReference>
<keyword evidence="2" id="KW-0472">Membrane</keyword>
<evidence type="ECO:0000313" key="4">
    <source>
        <dbReference type="EMBL" id="QIK79014.1"/>
    </source>
</evidence>
<dbReference type="InterPro" id="IPR037165">
    <property type="entry name" value="AldOxase/xan_DH_Mopterin-bd_sf"/>
</dbReference>
<dbReference type="KEGG" id="spii:G7077_09030"/>
<accession>A0A6G7YQK5</accession>
<dbReference type="SUPFAM" id="SSF56003">
    <property type="entry name" value="Molybdenum cofactor-binding domain"/>
    <property type="match status" value="1"/>
</dbReference>
<dbReference type="Pfam" id="PF20256">
    <property type="entry name" value="MoCoBD_2"/>
    <property type="match status" value="1"/>
</dbReference>
<dbReference type="AlphaFoldDB" id="A0A6G7YQK5"/>
<name>A0A6G7YQK5_9SPHN</name>
<feature type="domain" description="Aldehyde oxidase/xanthine dehydrogenase second molybdopterin binding" evidence="3">
    <location>
        <begin position="21"/>
        <end position="93"/>
    </location>
</feature>
<evidence type="ECO:0000259" key="3">
    <source>
        <dbReference type="Pfam" id="PF20256"/>
    </source>
</evidence>
<evidence type="ECO:0000256" key="1">
    <source>
        <dbReference type="SAM" id="MobiDB-lite"/>
    </source>
</evidence>
<reference evidence="4 5" key="1">
    <citation type="submission" date="2020-03" db="EMBL/GenBank/DDBJ databases">
        <title>Sphingomonas sp. nov., isolated from fish.</title>
        <authorList>
            <person name="Hyun D.-W."/>
            <person name="Bae J.-W."/>
        </authorList>
    </citation>
    <scope>NUCLEOTIDE SEQUENCE [LARGE SCALE GENOMIC DNA]</scope>
    <source>
        <strain evidence="4 5">HDW15B</strain>
    </source>
</reference>
<keyword evidence="2" id="KW-0812">Transmembrane</keyword>
<gene>
    <name evidence="4" type="ORF">G7077_09030</name>
</gene>
<dbReference type="GO" id="GO:0016491">
    <property type="term" value="F:oxidoreductase activity"/>
    <property type="evidence" value="ECO:0007669"/>
    <property type="project" value="InterPro"/>
</dbReference>
<keyword evidence="2" id="KW-1133">Transmembrane helix</keyword>
<proteinExistence type="predicted"/>
<organism evidence="4 5">
    <name type="scientific">Sphingomonas piscis</name>
    <dbReference type="NCBI Taxonomy" id="2714943"/>
    <lineage>
        <taxon>Bacteria</taxon>
        <taxon>Pseudomonadati</taxon>
        <taxon>Pseudomonadota</taxon>
        <taxon>Alphaproteobacteria</taxon>
        <taxon>Sphingomonadales</taxon>
        <taxon>Sphingomonadaceae</taxon>
        <taxon>Sphingomonas</taxon>
    </lineage>
</organism>
<dbReference type="EMBL" id="CP049869">
    <property type="protein sequence ID" value="QIK79014.1"/>
    <property type="molecule type" value="Genomic_DNA"/>
</dbReference>
<dbReference type="Proteomes" id="UP000503222">
    <property type="component" value="Chromosome"/>
</dbReference>
<feature type="transmembrane region" description="Helical" evidence="2">
    <location>
        <begin position="15"/>
        <end position="35"/>
    </location>
</feature>
<keyword evidence="5" id="KW-1185">Reference proteome</keyword>
<dbReference type="InterPro" id="IPR052516">
    <property type="entry name" value="N-heterocyclic_Hydroxylase"/>
</dbReference>
<sequence length="268" mass="28345">MKGQSQLLNMDRRTVLIGGGIGVGLIVGWSSWRWLAQPQGRNEARFGSYLKIGRDGRVIVAVPQVETGQGIWTALPQLVADELGAAWEMVGVEPAPFGPGFVNPLAGGQDCFEELGPIRRFQLDDDAARITARSTSVAAFEQPMREAGAIARAMLVATAAARWNVAPGACDTRDGKVVNGSNSIGFGELAEEAAGRSPSAPGCGLVIARSPASRCRASTSRRRATVRSVSARMCAFPNSSSPRFGSRPREARFKVSRRPPALSPATAG</sequence>
<protein>
    <submittedName>
        <fullName evidence="4">Molybdopterin-dependent oxidoreductase</fullName>
    </submittedName>
</protein>
<dbReference type="PANTHER" id="PTHR47495">
    <property type="entry name" value="ALDEHYDE DEHYDROGENASE"/>
    <property type="match status" value="1"/>
</dbReference>
<feature type="region of interest" description="Disordered" evidence="1">
    <location>
        <begin position="236"/>
        <end position="268"/>
    </location>
</feature>
<dbReference type="RefSeq" id="WP_166411405.1">
    <property type="nucleotide sequence ID" value="NZ_CP049869.1"/>
</dbReference>
<evidence type="ECO:0000313" key="5">
    <source>
        <dbReference type="Proteomes" id="UP000503222"/>
    </source>
</evidence>